<feature type="region of interest" description="Disordered" evidence="1">
    <location>
        <begin position="10"/>
        <end position="55"/>
    </location>
</feature>
<dbReference type="Proteomes" id="UP000003042">
    <property type="component" value="Unassembled WGS sequence"/>
</dbReference>
<protein>
    <submittedName>
        <fullName evidence="2">Uncharacterized protein</fullName>
    </submittedName>
</protein>
<accession>A0ABC9NTL2</accession>
<evidence type="ECO:0000313" key="2">
    <source>
        <dbReference type="EMBL" id="EDS93462.1"/>
    </source>
</evidence>
<sequence length="55" mass="6396">MPDYRFLAVKKNTETHAQPAPHKGYSKMSTSEHAEITKKRHKTHVFSDSEHQIYA</sequence>
<gene>
    <name evidence="2" type="ORF">ESCAB7627_4687</name>
</gene>
<dbReference type="EMBL" id="ABKX01000002">
    <property type="protein sequence ID" value="EDS93462.1"/>
    <property type="molecule type" value="Genomic_DNA"/>
</dbReference>
<dbReference type="AlphaFoldDB" id="A0ABC9NTL2"/>
<evidence type="ECO:0000313" key="3">
    <source>
        <dbReference type="Proteomes" id="UP000003042"/>
    </source>
</evidence>
<proteinExistence type="predicted"/>
<organism evidence="2 3">
    <name type="scientific">Escherichia albertii (strain TW07627)</name>
    <dbReference type="NCBI Taxonomy" id="502347"/>
    <lineage>
        <taxon>Bacteria</taxon>
        <taxon>Pseudomonadati</taxon>
        <taxon>Pseudomonadota</taxon>
        <taxon>Gammaproteobacteria</taxon>
        <taxon>Enterobacterales</taxon>
        <taxon>Enterobacteriaceae</taxon>
        <taxon>Escherichia</taxon>
    </lineage>
</organism>
<evidence type="ECO:0000256" key="1">
    <source>
        <dbReference type="SAM" id="MobiDB-lite"/>
    </source>
</evidence>
<comment type="caution">
    <text evidence="2">The sequence shown here is derived from an EMBL/GenBank/DDBJ whole genome shotgun (WGS) entry which is preliminary data.</text>
</comment>
<name>A0ABC9NTL2_ESCAT</name>
<feature type="compositionally biased region" description="Basic and acidic residues" evidence="1">
    <location>
        <begin position="45"/>
        <end position="55"/>
    </location>
</feature>
<reference evidence="2 3" key="1">
    <citation type="submission" date="2008-02" db="EMBL/GenBank/DDBJ databases">
        <title>Annotation of Escherichia albertii TW07627.</title>
        <authorList>
            <person name="Sutton G."/>
            <person name="Whittam T.S."/>
            <person name="Sebastian Y."/>
        </authorList>
    </citation>
    <scope>NUCLEOTIDE SEQUENCE [LARGE SCALE GENOMIC DNA]</scope>
    <source>
        <strain evidence="2 3">TW07627</strain>
    </source>
</reference>